<proteinExistence type="predicted"/>
<evidence type="ECO:0000313" key="1">
    <source>
        <dbReference type="EMBL" id="JAH91419.1"/>
    </source>
</evidence>
<organism evidence="1">
    <name type="scientific">Anguilla anguilla</name>
    <name type="common">European freshwater eel</name>
    <name type="synonym">Muraena anguilla</name>
    <dbReference type="NCBI Taxonomy" id="7936"/>
    <lineage>
        <taxon>Eukaryota</taxon>
        <taxon>Metazoa</taxon>
        <taxon>Chordata</taxon>
        <taxon>Craniata</taxon>
        <taxon>Vertebrata</taxon>
        <taxon>Euteleostomi</taxon>
        <taxon>Actinopterygii</taxon>
        <taxon>Neopterygii</taxon>
        <taxon>Teleostei</taxon>
        <taxon>Anguilliformes</taxon>
        <taxon>Anguillidae</taxon>
        <taxon>Anguilla</taxon>
    </lineage>
</organism>
<sequence>MCEIILKHDSRNTIPMVKLGISSIMLWGIRRALTSCKTEGRMDGAKYRKILVLST</sequence>
<name>A0A0E9WLZ7_ANGAN</name>
<reference evidence="1" key="2">
    <citation type="journal article" date="2015" name="Fish Shellfish Immunol.">
        <title>Early steps in the European eel (Anguilla anguilla)-Vibrio vulnificus interaction in the gills: Role of the RtxA13 toxin.</title>
        <authorList>
            <person name="Callol A."/>
            <person name="Pajuelo D."/>
            <person name="Ebbesson L."/>
            <person name="Teles M."/>
            <person name="MacKenzie S."/>
            <person name="Amaro C."/>
        </authorList>
    </citation>
    <scope>NUCLEOTIDE SEQUENCE</scope>
</reference>
<accession>A0A0E9WLZ7</accession>
<protein>
    <submittedName>
        <fullName evidence="1">Uncharacterized protein</fullName>
    </submittedName>
</protein>
<dbReference type="EMBL" id="GBXM01017158">
    <property type="protein sequence ID" value="JAH91419.1"/>
    <property type="molecule type" value="Transcribed_RNA"/>
</dbReference>
<reference evidence="1" key="1">
    <citation type="submission" date="2014-11" db="EMBL/GenBank/DDBJ databases">
        <authorList>
            <person name="Amaro Gonzalez C."/>
        </authorList>
    </citation>
    <scope>NUCLEOTIDE SEQUENCE</scope>
</reference>
<dbReference type="AlphaFoldDB" id="A0A0E9WLZ7"/>